<evidence type="ECO:0000313" key="2">
    <source>
        <dbReference type="EMBL" id="EWC61146.1"/>
    </source>
</evidence>
<protein>
    <submittedName>
        <fullName evidence="2">Uncharacterized protein</fullName>
    </submittedName>
</protein>
<reference evidence="2 3" key="1">
    <citation type="journal article" date="2014" name="Genome Announc.">
        <title>Draft Genome Sequence of the Antitrypanosomally Active Sponge-Associated Bacterium Actinokineospora sp. Strain EG49.</title>
        <authorList>
            <person name="Harjes J."/>
            <person name="Ryu T."/>
            <person name="Abdelmohsen U.R."/>
            <person name="Moitinho-Silva L."/>
            <person name="Horn H."/>
            <person name="Ravasi T."/>
            <person name="Hentschel U."/>
        </authorList>
    </citation>
    <scope>NUCLEOTIDE SEQUENCE [LARGE SCALE GENOMIC DNA]</scope>
    <source>
        <strain evidence="2 3">EG49</strain>
    </source>
</reference>
<sequence length="37" mass="3844">MPSTPDLSVITGPVPVAATVAGVLAVIALLIRRDRWS</sequence>
<dbReference type="Proteomes" id="UP000019277">
    <property type="component" value="Unassembled WGS sequence"/>
</dbReference>
<keyword evidence="3" id="KW-1185">Reference proteome</keyword>
<dbReference type="AlphaFoldDB" id="W7IXH5"/>
<comment type="caution">
    <text evidence="2">The sequence shown here is derived from an EMBL/GenBank/DDBJ whole genome shotgun (WGS) entry which is preliminary data.</text>
</comment>
<dbReference type="STRING" id="909613.UO65_3566"/>
<keyword evidence="1" id="KW-0812">Transmembrane</keyword>
<gene>
    <name evidence="2" type="ORF">UO65_3566</name>
</gene>
<accession>W7IXH5</accession>
<keyword evidence="1" id="KW-0472">Membrane</keyword>
<keyword evidence="1" id="KW-1133">Transmembrane helix</keyword>
<evidence type="ECO:0000256" key="1">
    <source>
        <dbReference type="SAM" id="Phobius"/>
    </source>
</evidence>
<name>W7IXH5_9PSEU</name>
<evidence type="ECO:0000313" key="3">
    <source>
        <dbReference type="Proteomes" id="UP000019277"/>
    </source>
</evidence>
<feature type="transmembrane region" description="Helical" evidence="1">
    <location>
        <begin position="12"/>
        <end position="31"/>
    </location>
</feature>
<proteinExistence type="predicted"/>
<organism evidence="2 3">
    <name type="scientific">Actinokineospora spheciospongiae</name>
    <dbReference type="NCBI Taxonomy" id="909613"/>
    <lineage>
        <taxon>Bacteria</taxon>
        <taxon>Bacillati</taxon>
        <taxon>Actinomycetota</taxon>
        <taxon>Actinomycetes</taxon>
        <taxon>Pseudonocardiales</taxon>
        <taxon>Pseudonocardiaceae</taxon>
        <taxon>Actinokineospora</taxon>
    </lineage>
</organism>
<dbReference type="EMBL" id="AYXG01000129">
    <property type="protein sequence ID" value="EWC61146.1"/>
    <property type="molecule type" value="Genomic_DNA"/>
</dbReference>